<dbReference type="AlphaFoldDB" id="A0A8W7PNT8"/>
<protein>
    <submittedName>
        <fullName evidence="1">Uncharacterized protein</fullName>
    </submittedName>
</protein>
<evidence type="ECO:0000313" key="1">
    <source>
        <dbReference type="EnsemblMetazoa" id="ACOM035159-PA.1"/>
    </source>
</evidence>
<dbReference type="EnsemblMetazoa" id="ACOM035159-RA">
    <property type="protein sequence ID" value="ACOM035159-PA.1"/>
    <property type="gene ID" value="ACOM035159"/>
</dbReference>
<organism evidence="1">
    <name type="scientific">Anopheles coluzzii</name>
    <name type="common">African malaria mosquito</name>
    <dbReference type="NCBI Taxonomy" id="1518534"/>
    <lineage>
        <taxon>Eukaryota</taxon>
        <taxon>Metazoa</taxon>
        <taxon>Ecdysozoa</taxon>
        <taxon>Arthropoda</taxon>
        <taxon>Hexapoda</taxon>
        <taxon>Insecta</taxon>
        <taxon>Pterygota</taxon>
        <taxon>Neoptera</taxon>
        <taxon>Endopterygota</taxon>
        <taxon>Diptera</taxon>
        <taxon>Nematocera</taxon>
        <taxon>Culicoidea</taxon>
        <taxon>Culicidae</taxon>
        <taxon>Anophelinae</taxon>
        <taxon>Anopheles</taxon>
    </lineage>
</organism>
<accession>A0A8W7PNT8</accession>
<sequence>MNLTDISCALQSADNGSATGPTDRRTFARVIFTILGRKMVLHMKMLVLLSPSDFSLLPSDFFNVLLPIPFSESHEPPPIVATSPCVMKSVLAELGSADEAVAVLVPAPAAAAAAAAAAAFAFCSRFDGGSM</sequence>
<dbReference type="Proteomes" id="UP000075882">
    <property type="component" value="Unassembled WGS sequence"/>
</dbReference>
<reference evidence="1" key="1">
    <citation type="submission" date="2022-08" db="UniProtKB">
        <authorList>
            <consortium name="EnsemblMetazoa"/>
        </authorList>
    </citation>
    <scope>IDENTIFICATION</scope>
</reference>
<proteinExistence type="predicted"/>
<name>A0A8W7PNT8_ANOCL</name>